<dbReference type="AlphaFoldDB" id="A0A7X2T9L3"/>
<sequence length="357" mass="37080">MKNPFKRNFQPDDANRPVFEDGEALTPDPMVADEGRKKRRKRIIAIILIAAAACIAAAALYQKSKPNLKHITTARITYGNLTKTISADGTVQSKNVSVVADSSGSLIQSVDVGLNNTVNKGARLCTLVDSQTGQARAVTAPIAGTITHVGAVKGNPTSGELFTIQNTGNLQIVMQIDQNDISAVSTSQAVTITADGTGGRRYTGVIASVAPTSTDAAVGNADAGSSAMSSDTTSALSASGTTSVSSGSAATFQATVDIARPTDGLKIGMKTNQDITVENRQNVFTVPIDAVTKDANGRYEIFVVKSHKDAPKTVEAVVVETGLQNDTHIQITAEGLKAGAKVALNPASLEDGQQVQE</sequence>
<dbReference type="GO" id="GO:0015562">
    <property type="term" value="F:efflux transmembrane transporter activity"/>
    <property type="evidence" value="ECO:0007669"/>
    <property type="project" value="TreeGrafter"/>
</dbReference>
<feature type="compositionally biased region" description="Basic and acidic residues" evidence="1">
    <location>
        <begin position="9"/>
        <end position="19"/>
    </location>
</feature>
<dbReference type="Gene3D" id="2.40.50.100">
    <property type="match status" value="1"/>
</dbReference>
<feature type="transmembrane region" description="Helical" evidence="2">
    <location>
        <begin position="43"/>
        <end position="61"/>
    </location>
</feature>
<keyword evidence="2" id="KW-0472">Membrane</keyword>
<dbReference type="PANTHER" id="PTHR30469">
    <property type="entry name" value="MULTIDRUG RESISTANCE PROTEIN MDTA"/>
    <property type="match status" value="1"/>
</dbReference>
<dbReference type="Gene3D" id="2.40.420.20">
    <property type="match status" value="1"/>
</dbReference>
<evidence type="ECO:0000256" key="2">
    <source>
        <dbReference type="SAM" id="Phobius"/>
    </source>
</evidence>
<dbReference type="Pfam" id="PF25967">
    <property type="entry name" value="RND-MFP_C"/>
    <property type="match status" value="1"/>
</dbReference>
<dbReference type="PANTHER" id="PTHR30469:SF33">
    <property type="entry name" value="SLR1207 PROTEIN"/>
    <property type="match status" value="1"/>
</dbReference>
<accession>A0A7X2T9L3</accession>
<evidence type="ECO:0000313" key="4">
    <source>
        <dbReference type="EMBL" id="MSS19507.1"/>
    </source>
</evidence>
<keyword evidence="2" id="KW-0812">Transmembrane</keyword>
<gene>
    <name evidence="4" type="ORF">FYJ52_03640</name>
</gene>
<keyword evidence="2" id="KW-1133">Transmembrane helix</keyword>
<dbReference type="Gene3D" id="2.40.30.170">
    <property type="match status" value="1"/>
</dbReference>
<name>A0A7X2T9L3_9FIRM</name>
<feature type="domain" description="Multidrug resistance protein MdtA-like C-terminal permuted SH3" evidence="3">
    <location>
        <begin position="282"/>
        <end position="342"/>
    </location>
</feature>
<feature type="region of interest" description="Disordered" evidence="1">
    <location>
        <begin position="220"/>
        <end position="243"/>
    </location>
</feature>
<organism evidence="4 5">
    <name type="scientific">Pseudoramibacter porci</name>
    <dbReference type="NCBI Taxonomy" id="2606631"/>
    <lineage>
        <taxon>Bacteria</taxon>
        <taxon>Bacillati</taxon>
        <taxon>Bacillota</taxon>
        <taxon>Clostridia</taxon>
        <taxon>Eubacteriales</taxon>
        <taxon>Eubacteriaceae</taxon>
        <taxon>Pseudoramibacter</taxon>
    </lineage>
</organism>
<evidence type="ECO:0000259" key="3">
    <source>
        <dbReference type="Pfam" id="PF25967"/>
    </source>
</evidence>
<dbReference type="InterPro" id="IPR058627">
    <property type="entry name" value="MdtA-like_C"/>
</dbReference>
<dbReference type="GO" id="GO:1990281">
    <property type="term" value="C:efflux pump complex"/>
    <property type="evidence" value="ECO:0007669"/>
    <property type="project" value="TreeGrafter"/>
</dbReference>
<keyword evidence="5" id="KW-1185">Reference proteome</keyword>
<reference evidence="4 5" key="1">
    <citation type="submission" date="2019-08" db="EMBL/GenBank/DDBJ databases">
        <title>In-depth cultivation of the pig gut microbiome towards novel bacterial diversity and tailored functional studies.</title>
        <authorList>
            <person name="Wylensek D."/>
            <person name="Hitch T.C.A."/>
            <person name="Clavel T."/>
        </authorList>
    </citation>
    <scope>NUCLEOTIDE SEQUENCE [LARGE SCALE GENOMIC DNA]</scope>
    <source>
        <strain evidence="4 5">RF-744-FAT-4</strain>
    </source>
</reference>
<dbReference type="Proteomes" id="UP000461754">
    <property type="component" value="Unassembled WGS sequence"/>
</dbReference>
<evidence type="ECO:0000313" key="5">
    <source>
        <dbReference type="Proteomes" id="UP000461754"/>
    </source>
</evidence>
<feature type="region of interest" description="Disordered" evidence="1">
    <location>
        <begin position="1"/>
        <end position="34"/>
    </location>
</feature>
<protein>
    <submittedName>
        <fullName evidence="4">HlyD family efflux transporter periplasmic adaptor subunit</fullName>
    </submittedName>
</protein>
<dbReference type="RefSeq" id="WP_154575910.1">
    <property type="nucleotide sequence ID" value="NZ_VUMO01000003.1"/>
</dbReference>
<feature type="compositionally biased region" description="Low complexity" evidence="1">
    <location>
        <begin position="221"/>
        <end position="243"/>
    </location>
</feature>
<evidence type="ECO:0000256" key="1">
    <source>
        <dbReference type="SAM" id="MobiDB-lite"/>
    </source>
</evidence>
<proteinExistence type="predicted"/>
<comment type="caution">
    <text evidence="4">The sequence shown here is derived from an EMBL/GenBank/DDBJ whole genome shotgun (WGS) entry which is preliminary data.</text>
</comment>
<dbReference type="EMBL" id="VUMO01000003">
    <property type="protein sequence ID" value="MSS19507.1"/>
    <property type="molecule type" value="Genomic_DNA"/>
</dbReference>